<dbReference type="Proteomes" id="UP000237347">
    <property type="component" value="Unassembled WGS sequence"/>
</dbReference>
<comment type="caution">
    <text evidence="1">The sequence shown here is derived from an EMBL/GenBank/DDBJ whole genome shotgun (WGS) entry which is preliminary data.</text>
</comment>
<evidence type="ECO:0000313" key="1">
    <source>
        <dbReference type="EMBL" id="KAK7840875.1"/>
    </source>
</evidence>
<reference evidence="1 2" key="1">
    <citation type="journal article" date="2018" name="Sci. Data">
        <title>The draft genome sequence of cork oak.</title>
        <authorList>
            <person name="Ramos A.M."/>
            <person name="Usie A."/>
            <person name="Barbosa P."/>
            <person name="Barros P.M."/>
            <person name="Capote T."/>
            <person name="Chaves I."/>
            <person name="Simoes F."/>
            <person name="Abreu I."/>
            <person name="Carrasquinho I."/>
            <person name="Faro C."/>
            <person name="Guimaraes J.B."/>
            <person name="Mendonca D."/>
            <person name="Nobrega F."/>
            <person name="Rodrigues L."/>
            <person name="Saibo N.J.M."/>
            <person name="Varela M.C."/>
            <person name="Egas C."/>
            <person name="Matos J."/>
            <person name="Miguel C.M."/>
            <person name="Oliveira M.M."/>
            <person name="Ricardo C.P."/>
            <person name="Goncalves S."/>
        </authorList>
    </citation>
    <scope>NUCLEOTIDE SEQUENCE [LARGE SCALE GENOMIC DNA]</scope>
    <source>
        <strain evidence="2">cv. HL8</strain>
    </source>
</reference>
<protein>
    <submittedName>
        <fullName evidence="1">Uncharacterized protein</fullName>
    </submittedName>
</protein>
<sequence>MHLDNRCADDKPFVPTFQVSKERTRSLGIEYIPFEVSLKEIVESLKEKKFSNQSQVMAINHGNAPLSPMANMFPSQFE</sequence>
<gene>
    <name evidence="1" type="ORF">CFP56_016102</name>
</gene>
<dbReference type="Gene3D" id="3.40.50.720">
    <property type="entry name" value="NAD(P)-binding Rossmann-like Domain"/>
    <property type="match status" value="1"/>
</dbReference>
<proteinExistence type="predicted"/>
<evidence type="ECO:0000313" key="2">
    <source>
        <dbReference type="Proteomes" id="UP000237347"/>
    </source>
</evidence>
<dbReference type="AlphaFoldDB" id="A0AAW0KMU7"/>
<name>A0AAW0KMU7_QUESU</name>
<organism evidence="1 2">
    <name type="scientific">Quercus suber</name>
    <name type="common">Cork oak</name>
    <dbReference type="NCBI Taxonomy" id="58331"/>
    <lineage>
        <taxon>Eukaryota</taxon>
        <taxon>Viridiplantae</taxon>
        <taxon>Streptophyta</taxon>
        <taxon>Embryophyta</taxon>
        <taxon>Tracheophyta</taxon>
        <taxon>Spermatophyta</taxon>
        <taxon>Magnoliopsida</taxon>
        <taxon>eudicotyledons</taxon>
        <taxon>Gunneridae</taxon>
        <taxon>Pentapetalae</taxon>
        <taxon>rosids</taxon>
        <taxon>fabids</taxon>
        <taxon>Fagales</taxon>
        <taxon>Fagaceae</taxon>
        <taxon>Quercus</taxon>
    </lineage>
</organism>
<accession>A0AAW0KMU7</accession>
<keyword evidence="2" id="KW-1185">Reference proteome</keyword>
<dbReference type="EMBL" id="PKMF04000252">
    <property type="protein sequence ID" value="KAK7840875.1"/>
    <property type="molecule type" value="Genomic_DNA"/>
</dbReference>